<keyword evidence="1" id="KW-0732">Signal</keyword>
<name>A0ABD3T5Q0_SINWO</name>
<sequence length="91" mass="9661">MKTCLCLLALVVVIVYVKGESCPSGHATDCTLTSCIGTDWVLGCVDNHCTCTHTAGGSHACRSDGDCGGGVDCDRRQHWRCIMGSCRCVHI</sequence>
<dbReference type="Proteomes" id="UP001634394">
    <property type="component" value="Unassembled WGS sequence"/>
</dbReference>
<keyword evidence="3" id="KW-1185">Reference proteome</keyword>
<dbReference type="AlphaFoldDB" id="A0ABD3T5Q0"/>
<dbReference type="EMBL" id="JBJQND010000019">
    <property type="protein sequence ID" value="KAL3831956.1"/>
    <property type="molecule type" value="Genomic_DNA"/>
</dbReference>
<evidence type="ECO:0000313" key="2">
    <source>
        <dbReference type="EMBL" id="KAL3831956.1"/>
    </source>
</evidence>
<evidence type="ECO:0000313" key="3">
    <source>
        <dbReference type="Proteomes" id="UP001634394"/>
    </source>
</evidence>
<organism evidence="2 3">
    <name type="scientific">Sinanodonta woodiana</name>
    <name type="common">Chinese pond mussel</name>
    <name type="synonym">Anodonta woodiana</name>
    <dbReference type="NCBI Taxonomy" id="1069815"/>
    <lineage>
        <taxon>Eukaryota</taxon>
        <taxon>Metazoa</taxon>
        <taxon>Spiralia</taxon>
        <taxon>Lophotrochozoa</taxon>
        <taxon>Mollusca</taxon>
        <taxon>Bivalvia</taxon>
        <taxon>Autobranchia</taxon>
        <taxon>Heteroconchia</taxon>
        <taxon>Palaeoheterodonta</taxon>
        <taxon>Unionida</taxon>
        <taxon>Unionoidea</taxon>
        <taxon>Unionidae</taxon>
        <taxon>Unioninae</taxon>
        <taxon>Sinanodonta</taxon>
    </lineage>
</organism>
<gene>
    <name evidence="2" type="ORF">ACJMK2_023644</name>
</gene>
<accession>A0ABD3T5Q0</accession>
<feature type="signal peptide" evidence="1">
    <location>
        <begin position="1"/>
        <end position="19"/>
    </location>
</feature>
<reference evidence="2 3" key="1">
    <citation type="submission" date="2024-11" db="EMBL/GenBank/DDBJ databases">
        <title>Chromosome-level genome assembly of the freshwater bivalve Anodonta woodiana.</title>
        <authorList>
            <person name="Chen X."/>
        </authorList>
    </citation>
    <scope>NUCLEOTIDE SEQUENCE [LARGE SCALE GENOMIC DNA]</scope>
    <source>
        <strain evidence="2">MN2024</strain>
        <tissue evidence="2">Gills</tissue>
    </source>
</reference>
<feature type="chain" id="PRO_5044760511" evidence="1">
    <location>
        <begin position="20"/>
        <end position="91"/>
    </location>
</feature>
<evidence type="ECO:0000256" key="1">
    <source>
        <dbReference type="SAM" id="SignalP"/>
    </source>
</evidence>
<protein>
    <submittedName>
        <fullName evidence="2">Uncharacterized protein</fullName>
    </submittedName>
</protein>
<comment type="caution">
    <text evidence="2">The sequence shown here is derived from an EMBL/GenBank/DDBJ whole genome shotgun (WGS) entry which is preliminary data.</text>
</comment>
<proteinExistence type="predicted"/>